<keyword evidence="2" id="KW-0175">Coiled coil</keyword>
<keyword evidence="3" id="KW-0732">Signal</keyword>
<evidence type="ECO:0000256" key="1">
    <source>
        <dbReference type="ARBA" id="ARBA00009108"/>
    </source>
</evidence>
<evidence type="ECO:0000256" key="2">
    <source>
        <dbReference type="SAM" id="Coils"/>
    </source>
</evidence>
<evidence type="ECO:0000313" key="5">
    <source>
        <dbReference type="Proteomes" id="UP001065549"/>
    </source>
</evidence>
<dbReference type="Proteomes" id="UP001065549">
    <property type="component" value="Unassembled WGS sequence"/>
</dbReference>
<reference evidence="4" key="1">
    <citation type="submission" date="2022-09" db="EMBL/GenBank/DDBJ databases">
        <title>Culturomic study of gut microbiota in children with autism spectrum disorder.</title>
        <authorList>
            <person name="Efimov B.A."/>
            <person name="Chaplin A.V."/>
            <person name="Sokolova S.R."/>
            <person name="Pikina A.P."/>
            <person name="Korzhanova M."/>
            <person name="Belova V."/>
            <person name="Korostin D."/>
        </authorList>
    </citation>
    <scope>NUCLEOTIDE SEQUENCE</scope>
    <source>
        <strain evidence="4">ASD5510</strain>
    </source>
</reference>
<keyword evidence="5" id="KW-1185">Reference proteome</keyword>
<protein>
    <submittedName>
        <fullName evidence="4">DUF881 domain-containing protein</fullName>
    </submittedName>
</protein>
<dbReference type="RefSeq" id="WP_148396323.1">
    <property type="nucleotide sequence ID" value="NZ_JAJAGH010000007.1"/>
</dbReference>
<organism evidence="4 5">
    <name type="scientific">Hominibacterium faecale</name>
    <dbReference type="NCBI Taxonomy" id="2839743"/>
    <lineage>
        <taxon>Bacteria</taxon>
        <taxon>Bacillati</taxon>
        <taxon>Bacillota</taxon>
        <taxon>Clostridia</taxon>
        <taxon>Peptostreptococcales</taxon>
        <taxon>Anaerovoracaceae</taxon>
        <taxon>Hominibacterium</taxon>
    </lineage>
</organism>
<evidence type="ECO:0000313" key="4">
    <source>
        <dbReference type="EMBL" id="MCU7378568.1"/>
    </source>
</evidence>
<accession>A0A9J6QM85</accession>
<name>A0A9J6QM85_9FIRM</name>
<dbReference type="Pfam" id="PF05949">
    <property type="entry name" value="DUF881"/>
    <property type="match status" value="1"/>
</dbReference>
<feature type="signal peptide" evidence="3">
    <location>
        <begin position="1"/>
        <end position="22"/>
    </location>
</feature>
<feature type="coiled-coil region" evidence="2">
    <location>
        <begin position="37"/>
        <end position="71"/>
    </location>
</feature>
<dbReference type="InterPro" id="IPR010273">
    <property type="entry name" value="DUF881"/>
</dbReference>
<feature type="chain" id="PRO_5039933283" evidence="3">
    <location>
        <begin position="23"/>
        <end position="234"/>
    </location>
</feature>
<gene>
    <name evidence="4" type="ORF">OBO34_09390</name>
</gene>
<proteinExistence type="inferred from homology"/>
<evidence type="ECO:0000256" key="3">
    <source>
        <dbReference type="SAM" id="SignalP"/>
    </source>
</evidence>
<sequence>MKKILGVAALCFLVGAGIMIQAKMTDGERLYVSQKTVDDYKAQIQAEKEALSEVEELISQAENNLTLYNKEDGKKLQKALKSDLLKNRMFAGTKTVHGEGVVITVDDGTGPVKNGSEINSLLVHDNDILRIINELKAAGAEAISVNGQRIIETTSVSCAGYTVRINGTTYARPFVICAIGDSTKLTDRLIGAYGYGKELQEWGVQFKIQSTSGIEIAGYDKTPYFLYMKEQKGD</sequence>
<dbReference type="Gene3D" id="3.30.70.1880">
    <property type="entry name" value="Protein of unknown function DUF881"/>
    <property type="match status" value="1"/>
</dbReference>
<dbReference type="PANTHER" id="PTHR37313:SF2">
    <property type="entry name" value="UPF0749 PROTEIN YLXX"/>
    <property type="match status" value="1"/>
</dbReference>
<comment type="similarity">
    <text evidence="1">Belongs to the UPF0749 family.</text>
</comment>
<comment type="caution">
    <text evidence="4">The sequence shown here is derived from an EMBL/GenBank/DDBJ whole genome shotgun (WGS) entry which is preliminary data.</text>
</comment>
<dbReference type="AlphaFoldDB" id="A0A9J6QM85"/>
<dbReference type="PANTHER" id="PTHR37313">
    <property type="entry name" value="UPF0749 PROTEIN RV1825"/>
    <property type="match status" value="1"/>
</dbReference>
<dbReference type="EMBL" id="JAOSHN010000003">
    <property type="protein sequence ID" value="MCU7378568.1"/>
    <property type="molecule type" value="Genomic_DNA"/>
</dbReference>